<dbReference type="Proteomes" id="UP000499080">
    <property type="component" value="Unassembled WGS sequence"/>
</dbReference>
<evidence type="ECO:0000256" key="10">
    <source>
        <dbReference type="ARBA" id="ARBA00047672"/>
    </source>
</evidence>
<dbReference type="GO" id="GO:0047034">
    <property type="term" value="F:15-hydroxyicosatetraenoate dehydrogenase activity"/>
    <property type="evidence" value="ECO:0007669"/>
    <property type="project" value="UniProtKB-EC"/>
</dbReference>
<reference evidence="23 24" key="1">
    <citation type="journal article" date="2019" name="Sci. Rep.">
        <title>Orb-weaving spider Araneus ventricosus genome elucidates the spidroin gene catalogue.</title>
        <authorList>
            <person name="Kono N."/>
            <person name="Nakamura H."/>
            <person name="Ohtoshi R."/>
            <person name="Moran D.A.P."/>
            <person name="Shinohara A."/>
            <person name="Yoshida Y."/>
            <person name="Fujiwara M."/>
            <person name="Mori M."/>
            <person name="Tomita M."/>
            <person name="Arakawa K."/>
        </authorList>
    </citation>
    <scope>NUCLEOTIDE SEQUENCE [LARGE SCALE GENOMIC DNA]</scope>
</reference>
<comment type="catalytic activity">
    <reaction evidence="10">
        <text>resolvin D1 + NAD(+) = 8-oxoresolvin D1 + NADH + H(+)</text>
        <dbReference type="Rhea" id="RHEA:50124"/>
        <dbReference type="ChEBI" id="CHEBI:15378"/>
        <dbReference type="ChEBI" id="CHEBI:57540"/>
        <dbReference type="ChEBI" id="CHEBI:57945"/>
        <dbReference type="ChEBI" id="CHEBI:132079"/>
        <dbReference type="ChEBI" id="CHEBI:132080"/>
    </reaction>
    <physiologicalReaction direction="left-to-right" evidence="10">
        <dbReference type="Rhea" id="RHEA:50125"/>
    </physiologicalReaction>
</comment>
<evidence type="ECO:0000256" key="8">
    <source>
        <dbReference type="ARBA" id="ARBA00045705"/>
    </source>
</evidence>
<accession>A0A4Y2MKI2</accession>
<dbReference type="GO" id="GO:0016404">
    <property type="term" value="F:15-hydroxyprostaglandin dehydrogenase (NAD+) activity"/>
    <property type="evidence" value="ECO:0007669"/>
    <property type="project" value="UniProtKB-EC"/>
</dbReference>
<keyword evidence="24" id="KW-1185">Reference proteome</keyword>
<dbReference type="Gene3D" id="3.40.50.720">
    <property type="entry name" value="NAD(P)-binding Rossmann-like Domain"/>
    <property type="match status" value="1"/>
</dbReference>
<comment type="catalytic activity">
    <reaction evidence="19">
        <text>resolvin D2 + NAD(+) = 16-oxoresolvin D2 + NADH + H(+)</text>
        <dbReference type="Rhea" id="RHEA:53588"/>
        <dbReference type="ChEBI" id="CHEBI:15378"/>
        <dbReference type="ChEBI" id="CHEBI:57540"/>
        <dbReference type="ChEBI" id="CHEBI:57945"/>
        <dbReference type="ChEBI" id="CHEBI:133367"/>
        <dbReference type="ChEBI" id="CHEBI:137498"/>
    </reaction>
    <physiologicalReaction direction="left-to-right" evidence="19">
        <dbReference type="Rhea" id="RHEA:53589"/>
    </physiologicalReaction>
</comment>
<evidence type="ECO:0000256" key="9">
    <source>
        <dbReference type="ARBA" id="ARBA00047325"/>
    </source>
</evidence>
<organism evidence="23 24">
    <name type="scientific">Araneus ventricosus</name>
    <name type="common">Orbweaver spider</name>
    <name type="synonym">Epeira ventricosa</name>
    <dbReference type="NCBI Taxonomy" id="182803"/>
    <lineage>
        <taxon>Eukaryota</taxon>
        <taxon>Metazoa</taxon>
        <taxon>Ecdysozoa</taxon>
        <taxon>Arthropoda</taxon>
        <taxon>Chelicerata</taxon>
        <taxon>Arachnida</taxon>
        <taxon>Araneae</taxon>
        <taxon>Araneomorphae</taxon>
        <taxon>Entelegynae</taxon>
        <taxon>Araneoidea</taxon>
        <taxon>Araneidae</taxon>
        <taxon>Araneus</taxon>
    </lineage>
</organism>
<dbReference type="EC" id="1.1.1.141" evidence="3"/>
<sequence>MDLNDKIAIVTGGAQGVGKAITLALLNKGMKVCICDINQDLAHQFIETLPDAQKNNIIFTKCDVSLFSEFKTAFEKVQSAFGKIDLLVNNAGLVDEHDWKRMIDVNFIGVIHGIKLAFHYMNKNGDGHGGFVINIGSNAGFDPFELGPVYAGSKHGVNGLTKSYGTEFHWERTGIKVNAVCPGPVDTALFYSFPDMCLDKGVAERHNNSVKFIQPEEVADAVLFVLGENRNGALLRVDCNGRRYVES</sequence>
<evidence type="ECO:0000256" key="7">
    <source>
        <dbReference type="ARBA" id="ARBA00042026"/>
    </source>
</evidence>
<comment type="catalytic activity">
    <reaction evidence="13">
        <text>(11R)-hydroxy-(5Z,8Z,12E,14Z)-eicosatetraenoate + NAD(+) = 11-oxo-(5Z,8Z,12E,14Z)-eicosatetraenoate + NADH + H(+)</text>
        <dbReference type="Rhea" id="RHEA:48640"/>
        <dbReference type="ChEBI" id="CHEBI:15378"/>
        <dbReference type="ChEBI" id="CHEBI:57540"/>
        <dbReference type="ChEBI" id="CHEBI:57945"/>
        <dbReference type="ChEBI" id="CHEBI:78836"/>
        <dbReference type="ChEBI" id="CHEBI:90697"/>
    </reaction>
    <physiologicalReaction direction="left-to-right" evidence="13">
        <dbReference type="Rhea" id="RHEA:48641"/>
    </physiologicalReaction>
</comment>
<dbReference type="InterPro" id="IPR036291">
    <property type="entry name" value="NAD(P)-bd_dom_sf"/>
</dbReference>
<dbReference type="PRINTS" id="PR00080">
    <property type="entry name" value="SDRFAMILY"/>
</dbReference>
<evidence type="ECO:0000256" key="19">
    <source>
        <dbReference type="ARBA" id="ARBA00048921"/>
    </source>
</evidence>
<evidence type="ECO:0000256" key="6">
    <source>
        <dbReference type="ARBA" id="ARBA00041812"/>
    </source>
</evidence>
<evidence type="ECO:0000256" key="17">
    <source>
        <dbReference type="ARBA" id="ARBA00048611"/>
    </source>
</evidence>
<dbReference type="AlphaFoldDB" id="A0A4Y2MKI2"/>
<comment type="catalytic activity">
    <reaction evidence="14">
        <text>resolvin D1 + NAD(+) = 17-oxoresolvin D1 + NADH + H(+)</text>
        <dbReference type="Rhea" id="RHEA:50128"/>
        <dbReference type="ChEBI" id="CHEBI:15378"/>
        <dbReference type="ChEBI" id="CHEBI:57540"/>
        <dbReference type="ChEBI" id="CHEBI:57945"/>
        <dbReference type="ChEBI" id="CHEBI:132079"/>
        <dbReference type="ChEBI" id="CHEBI:132081"/>
    </reaction>
    <physiologicalReaction direction="left-to-right" evidence="14">
        <dbReference type="Rhea" id="RHEA:50129"/>
    </physiologicalReaction>
</comment>
<evidence type="ECO:0000256" key="15">
    <source>
        <dbReference type="ARBA" id="ARBA00048393"/>
    </source>
</evidence>
<comment type="catalytic activity">
    <reaction evidence="18">
        <text>prostaglandin E2 + NAD(+) = 15-oxoprostaglandin E2 + NADH + H(+)</text>
        <dbReference type="Rhea" id="RHEA:11876"/>
        <dbReference type="ChEBI" id="CHEBI:15378"/>
        <dbReference type="ChEBI" id="CHEBI:57400"/>
        <dbReference type="ChEBI" id="CHEBI:57540"/>
        <dbReference type="ChEBI" id="CHEBI:57945"/>
        <dbReference type="ChEBI" id="CHEBI:606564"/>
        <dbReference type="EC" id="1.1.1.141"/>
    </reaction>
    <physiologicalReaction direction="left-to-right" evidence="18">
        <dbReference type="Rhea" id="RHEA:11877"/>
    </physiologicalReaction>
</comment>
<evidence type="ECO:0000256" key="3">
    <source>
        <dbReference type="ARBA" id="ARBA00038968"/>
    </source>
</evidence>
<dbReference type="EC" id="1.1.1.232" evidence="4"/>
<protein>
    <recommendedName>
        <fullName evidence="5">15-hydroxyprostaglandin dehydrogenase [NAD(+)]</fullName>
        <ecNumber evidence="3">1.1.1.141</ecNumber>
        <ecNumber evidence="4">1.1.1.232</ecNumber>
    </recommendedName>
    <alternativeName>
        <fullName evidence="7">Eicosanoid/docosanoid dehydrogenase [NAD(+)]</fullName>
    </alternativeName>
    <alternativeName>
        <fullName evidence="6">Prostaglandin dehydrogenase 1</fullName>
    </alternativeName>
</protein>
<comment type="catalytic activity">
    <reaction evidence="9">
        <text>prostaglandin E1 + NAD(+) = 15-oxoprostaglandin E1 + NADH + H(+)</text>
        <dbReference type="Rhea" id="RHEA:16477"/>
        <dbReference type="ChEBI" id="CHEBI:15378"/>
        <dbReference type="ChEBI" id="CHEBI:57397"/>
        <dbReference type="ChEBI" id="CHEBI:57401"/>
        <dbReference type="ChEBI" id="CHEBI:57540"/>
        <dbReference type="ChEBI" id="CHEBI:57945"/>
    </reaction>
    <physiologicalReaction direction="left-to-right" evidence="9">
        <dbReference type="Rhea" id="RHEA:16478"/>
    </physiologicalReaction>
</comment>
<comment type="catalytic activity">
    <reaction evidence="15">
        <text>resolvin D2 + NAD(+) = 7-oxoresolvin D2 + NADH + H(+)</text>
        <dbReference type="Rhea" id="RHEA:53584"/>
        <dbReference type="ChEBI" id="CHEBI:15378"/>
        <dbReference type="ChEBI" id="CHEBI:57540"/>
        <dbReference type="ChEBI" id="CHEBI:57945"/>
        <dbReference type="ChEBI" id="CHEBI:133367"/>
        <dbReference type="ChEBI" id="CHEBI:137497"/>
    </reaction>
    <physiologicalReaction direction="left-to-right" evidence="15">
        <dbReference type="Rhea" id="RHEA:53585"/>
    </physiologicalReaction>
</comment>
<evidence type="ECO:0000256" key="22">
    <source>
        <dbReference type="RuleBase" id="RU000363"/>
    </source>
</evidence>
<evidence type="ECO:0000256" key="14">
    <source>
        <dbReference type="ARBA" id="ARBA00048170"/>
    </source>
</evidence>
<dbReference type="OrthoDB" id="6408865at2759"/>
<keyword evidence="2" id="KW-0560">Oxidoreductase</keyword>
<dbReference type="Pfam" id="PF00106">
    <property type="entry name" value="adh_short"/>
    <property type="match status" value="1"/>
</dbReference>
<proteinExistence type="inferred from homology"/>
<dbReference type="GO" id="GO:0005737">
    <property type="term" value="C:cytoplasm"/>
    <property type="evidence" value="ECO:0007669"/>
    <property type="project" value="TreeGrafter"/>
</dbReference>
<evidence type="ECO:0000256" key="13">
    <source>
        <dbReference type="ARBA" id="ARBA00048144"/>
    </source>
</evidence>
<evidence type="ECO:0000313" key="23">
    <source>
        <dbReference type="EMBL" id="GBN26924.1"/>
    </source>
</evidence>
<evidence type="ECO:0000256" key="5">
    <source>
        <dbReference type="ARBA" id="ARBA00040276"/>
    </source>
</evidence>
<comment type="catalytic activity">
    <reaction evidence="12">
        <text>15-oxo-(5S,6R)-dihydroxy-(7E,9E,11Z)-eicosatrienoate + NADH + H(+) = (5S,6R,15S)-trihydroxy-(7E,9E,11Z)-eicosatrienoate + NAD(+)</text>
        <dbReference type="Rhea" id="RHEA:41596"/>
        <dbReference type="ChEBI" id="CHEBI:15378"/>
        <dbReference type="ChEBI" id="CHEBI:57540"/>
        <dbReference type="ChEBI" id="CHEBI:57945"/>
        <dbReference type="ChEBI" id="CHEBI:78325"/>
        <dbReference type="ChEBI" id="CHEBI:78329"/>
    </reaction>
    <physiologicalReaction direction="left-to-right" evidence="12">
        <dbReference type="Rhea" id="RHEA:41597"/>
    </physiologicalReaction>
</comment>
<dbReference type="SUPFAM" id="SSF51735">
    <property type="entry name" value="NAD(P)-binding Rossmann-fold domains"/>
    <property type="match status" value="1"/>
</dbReference>
<comment type="catalytic activity">
    <reaction evidence="17">
        <text>prostaglandin A1 + NAD(+) = 15-oxo-prostaglandin A1 + NADH + H(+)</text>
        <dbReference type="Rhea" id="RHEA:41263"/>
        <dbReference type="ChEBI" id="CHEBI:15378"/>
        <dbReference type="ChEBI" id="CHEBI:57398"/>
        <dbReference type="ChEBI" id="CHEBI:57540"/>
        <dbReference type="ChEBI" id="CHEBI:57945"/>
        <dbReference type="ChEBI" id="CHEBI:85072"/>
    </reaction>
    <physiologicalReaction direction="left-to-right" evidence="17">
        <dbReference type="Rhea" id="RHEA:41264"/>
    </physiologicalReaction>
</comment>
<comment type="catalytic activity">
    <reaction evidence="21">
        <text>resolvin E1 + NAD(+) = 18-oxo-resolvin E1 + NADH + H(+)</text>
        <dbReference type="Rhea" id="RHEA:49244"/>
        <dbReference type="ChEBI" id="CHEBI:15378"/>
        <dbReference type="ChEBI" id="CHEBI:57540"/>
        <dbReference type="ChEBI" id="CHEBI:57945"/>
        <dbReference type="ChEBI" id="CHEBI:91000"/>
        <dbReference type="ChEBI" id="CHEBI:91001"/>
    </reaction>
    <physiologicalReaction direction="left-to-right" evidence="21">
        <dbReference type="Rhea" id="RHEA:49245"/>
    </physiologicalReaction>
</comment>
<dbReference type="PRINTS" id="PR00081">
    <property type="entry name" value="GDHRDH"/>
</dbReference>
<comment type="caution">
    <text evidence="23">The sequence shown here is derived from an EMBL/GenBank/DDBJ whole genome shotgun (WGS) entry which is preliminary data.</text>
</comment>
<dbReference type="PANTHER" id="PTHR44229">
    <property type="entry name" value="15-HYDROXYPROSTAGLANDIN DEHYDROGENASE [NAD(+)]"/>
    <property type="match status" value="1"/>
</dbReference>
<name>A0A4Y2MKI2_ARAVE</name>
<evidence type="ECO:0000256" key="12">
    <source>
        <dbReference type="ARBA" id="ARBA00048140"/>
    </source>
</evidence>
<evidence type="ECO:0000313" key="24">
    <source>
        <dbReference type="Proteomes" id="UP000499080"/>
    </source>
</evidence>
<comment type="similarity">
    <text evidence="1 22">Belongs to the short-chain dehydrogenases/reductases (SDR) family.</text>
</comment>
<dbReference type="PANTHER" id="PTHR44229:SF4">
    <property type="entry name" value="15-HYDROXYPROSTAGLANDIN DEHYDROGENASE [NAD(+)]"/>
    <property type="match status" value="1"/>
</dbReference>
<dbReference type="PROSITE" id="PS00061">
    <property type="entry name" value="ADH_SHORT"/>
    <property type="match status" value="1"/>
</dbReference>
<dbReference type="FunFam" id="3.40.50.720:FF:000084">
    <property type="entry name" value="Short-chain dehydrogenase reductase"/>
    <property type="match status" value="1"/>
</dbReference>
<dbReference type="CDD" id="cd05233">
    <property type="entry name" value="SDR_c"/>
    <property type="match status" value="1"/>
</dbReference>
<evidence type="ECO:0000256" key="18">
    <source>
        <dbReference type="ARBA" id="ARBA00048739"/>
    </source>
</evidence>
<dbReference type="InterPro" id="IPR002347">
    <property type="entry name" value="SDR_fam"/>
</dbReference>
<gene>
    <name evidence="23" type="primary">HPGD_10</name>
    <name evidence="23" type="ORF">AVEN_119913_1</name>
</gene>
<evidence type="ECO:0000256" key="2">
    <source>
        <dbReference type="ARBA" id="ARBA00023002"/>
    </source>
</evidence>
<comment type="catalytic activity">
    <reaction evidence="20">
        <text>(15S)-hydroxy-(5Z,8Z,11Z,13E)-eicosatetraenoate + NAD(+) = 15-oxo-(5Z,8Z,11Z,13E)-eicosatetraenoate + NADH + H(+)</text>
        <dbReference type="Rhea" id="RHEA:23260"/>
        <dbReference type="ChEBI" id="CHEBI:15378"/>
        <dbReference type="ChEBI" id="CHEBI:57409"/>
        <dbReference type="ChEBI" id="CHEBI:57410"/>
        <dbReference type="ChEBI" id="CHEBI:57540"/>
        <dbReference type="ChEBI" id="CHEBI:57945"/>
        <dbReference type="EC" id="1.1.1.232"/>
    </reaction>
    <physiologicalReaction direction="left-to-right" evidence="20">
        <dbReference type="Rhea" id="RHEA:23261"/>
    </physiologicalReaction>
</comment>
<dbReference type="EMBL" id="BGPR01007446">
    <property type="protein sequence ID" value="GBN26924.1"/>
    <property type="molecule type" value="Genomic_DNA"/>
</dbReference>
<comment type="catalytic activity">
    <reaction evidence="11">
        <text>14-hydroxy-(4Z,7Z,10Z,12E,16Z,19Z)-docosahexaenoate + NAD(+) = 14-oxo-(4Z,7Z,10Z,12E,16Z,19Z)-docosahexaenoate + NADH + H(+)</text>
        <dbReference type="Rhea" id="RHEA:48952"/>
        <dbReference type="ChEBI" id="CHEBI:15378"/>
        <dbReference type="ChEBI" id="CHEBI:57540"/>
        <dbReference type="ChEBI" id="CHEBI:57945"/>
        <dbReference type="ChEBI" id="CHEBI:90866"/>
        <dbReference type="ChEBI" id="CHEBI:90867"/>
    </reaction>
    <physiologicalReaction direction="left-to-right" evidence="11">
        <dbReference type="Rhea" id="RHEA:48953"/>
    </physiologicalReaction>
</comment>
<evidence type="ECO:0000256" key="11">
    <source>
        <dbReference type="ARBA" id="ARBA00048008"/>
    </source>
</evidence>
<evidence type="ECO:0000256" key="1">
    <source>
        <dbReference type="ARBA" id="ARBA00006484"/>
    </source>
</evidence>
<evidence type="ECO:0000256" key="4">
    <source>
        <dbReference type="ARBA" id="ARBA00039060"/>
    </source>
</evidence>
<evidence type="ECO:0000256" key="20">
    <source>
        <dbReference type="ARBA" id="ARBA00049151"/>
    </source>
</evidence>
<dbReference type="InterPro" id="IPR020904">
    <property type="entry name" value="Sc_DH/Rdtase_CS"/>
</dbReference>
<evidence type="ECO:0000256" key="21">
    <source>
        <dbReference type="ARBA" id="ARBA00049188"/>
    </source>
</evidence>
<comment type="catalytic activity">
    <reaction evidence="16">
        <text>lipoxin A4 + NAD(+) = 15-oxo-(5S,6R)-dihydroxy-(7E,9E,11Z,13E)-eicosatetraenoate + NADH + H(+)</text>
        <dbReference type="Rhea" id="RHEA:41572"/>
        <dbReference type="ChEBI" id="CHEBI:15378"/>
        <dbReference type="ChEBI" id="CHEBI:57540"/>
        <dbReference type="ChEBI" id="CHEBI:57945"/>
        <dbReference type="ChEBI" id="CHEBI:67026"/>
        <dbReference type="ChEBI" id="CHEBI:78311"/>
    </reaction>
    <physiologicalReaction direction="left-to-right" evidence="16">
        <dbReference type="Rhea" id="RHEA:41573"/>
    </physiologicalReaction>
</comment>
<comment type="function">
    <text evidence="8">Catalyzes the NAD-dependent dehydrogenation (oxidation) of a broad array of hydroxylated polyunsaturated fatty acids (mainly eicosanoids and docosanoids, including prostaglandins, lipoxins and resolvins), yielding their corresponding keto (oxo) metabolites. Decreases the levels of the pro-proliferative prostaglandins such as prostaglandin E2 (whose activity is increased in cancer because of an increase in the expression of cyclooxygenase 2) and generates oxo-fatty acid products that can profoundly influence cell function by abrogating pro-inflammatory cytokine expression. Converts resolvins E1, D1 and D2 to their oxo products, which represents a mode of resolvin inactivation. Resolvin E1 plays important roles during the resolution phase of acute inflammation, while resolvins D1 and D2 have a unique role in obesity-induced adipose inflammation.</text>
</comment>
<evidence type="ECO:0000256" key="16">
    <source>
        <dbReference type="ARBA" id="ARBA00048535"/>
    </source>
</evidence>